<dbReference type="InterPro" id="IPR011008">
    <property type="entry name" value="Dimeric_a/b-barrel"/>
</dbReference>
<sequence>MIYEMRNYRCVPMRLPALLARFQNVTLALWEKHGIRQAGFFTTVIGESNNELIYFLAWESMAEREQKWTKFMNDPEWVAKRAESEKDGPILANVTSQLLAPTAFSSVK</sequence>
<keyword evidence="3" id="KW-1185">Reference proteome</keyword>
<name>A0A0S3PWL3_9BRAD</name>
<proteinExistence type="predicted"/>
<protein>
    <recommendedName>
        <fullName evidence="1">NIPSNAP domain-containing protein</fullName>
    </recommendedName>
</protein>
<dbReference type="Proteomes" id="UP000236884">
    <property type="component" value="Chromosome"/>
</dbReference>
<organism evidence="2 3">
    <name type="scientific">Variibacter gotjawalensis</name>
    <dbReference type="NCBI Taxonomy" id="1333996"/>
    <lineage>
        <taxon>Bacteria</taxon>
        <taxon>Pseudomonadati</taxon>
        <taxon>Pseudomonadota</taxon>
        <taxon>Alphaproteobacteria</taxon>
        <taxon>Hyphomicrobiales</taxon>
        <taxon>Nitrobacteraceae</taxon>
        <taxon>Variibacter</taxon>
    </lineage>
</organism>
<dbReference type="KEGG" id="vgo:GJW-30_1_02842"/>
<evidence type="ECO:0000313" key="2">
    <source>
        <dbReference type="EMBL" id="BAT60306.1"/>
    </source>
</evidence>
<dbReference type="RefSeq" id="WP_096358838.1">
    <property type="nucleotide sequence ID" value="NZ_AP014946.1"/>
</dbReference>
<reference evidence="2 3" key="1">
    <citation type="submission" date="2015-08" db="EMBL/GenBank/DDBJ databases">
        <title>Investigation of the bacterial diversity of lava forest soil.</title>
        <authorList>
            <person name="Lee J.S."/>
        </authorList>
    </citation>
    <scope>NUCLEOTIDE SEQUENCE [LARGE SCALE GENOMIC DNA]</scope>
    <source>
        <strain evidence="2 3">GJW-30</strain>
    </source>
</reference>
<gene>
    <name evidence="2" type="ORF">GJW-30_1_02842</name>
</gene>
<evidence type="ECO:0000259" key="1">
    <source>
        <dbReference type="Pfam" id="PF07978"/>
    </source>
</evidence>
<feature type="domain" description="NIPSNAP" evidence="1">
    <location>
        <begin position="3"/>
        <end position="105"/>
    </location>
</feature>
<dbReference type="Pfam" id="PF07978">
    <property type="entry name" value="NIPSNAP"/>
    <property type="match status" value="1"/>
</dbReference>
<dbReference type="Gene3D" id="3.30.70.100">
    <property type="match status" value="1"/>
</dbReference>
<dbReference type="EMBL" id="AP014946">
    <property type="protein sequence ID" value="BAT60306.1"/>
    <property type="molecule type" value="Genomic_DNA"/>
</dbReference>
<dbReference type="SUPFAM" id="SSF54909">
    <property type="entry name" value="Dimeric alpha+beta barrel"/>
    <property type="match status" value="1"/>
</dbReference>
<accession>A0A0S3PWL3</accession>
<dbReference type="OrthoDB" id="9812037at2"/>
<dbReference type="AlphaFoldDB" id="A0A0S3PWL3"/>
<evidence type="ECO:0000313" key="3">
    <source>
        <dbReference type="Proteomes" id="UP000236884"/>
    </source>
</evidence>
<dbReference type="InterPro" id="IPR012577">
    <property type="entry name" value="NIPSNAP"/>
</dbReference>